<feature type="compositionally biased region" description="Acidic residues" evidence="3">
    <location>
        <begin position="1210"/>
        <end position="1222"/>
    </location>
</feature>
<dbReference type="Gene3D" id="3.40.50.300">
    <property type="entry name" value="P-loop containing nucleotide triphosphate hydrolases"/>
    <property type="match status" value="1"/>
</dbReference>
<accession>A0AAE1H733</accession>
<protein>
    <submittedName>
        <fullName evidence="8">NACHT and WD repeat domain-containing protein 2</fullName>
    </submittedName>
</protein>
<evidence type="ECO:0000259" key="6">
    <source>
        <dbReference type="Pfam" id="PF23586"/>
    </source>
</evidence>
<dbReference type="Pfam" id="PF13271">
    <property type="entry name" value="DUF4062"/>
    <property type="match status" value="1"/>
</dbReference>
<evidence type="ECO:0000256" key="3">
    <source>
        <dbReference type="SAM" id="MobiDB-lite"/>
    </source>
</evidence>
<dbReference type="InterPro" id="IPR056534">
    <property type="entry name" value="Beta-prop_NWD2_C"/>
</dbReference>
<evidence type="ECO:0000259" key="7">
    <source>
        <dbReference type="Pfam" id="PF25469"/>
    </source>
</evidence>
<dbReference type="Gene3D" id="1.25.40.370">
    <property type="match status" value="1"/>
</dbReference>
<keyword evidence="2" id="KW-0677">Repeat</keyword>
<feature type="domain" description="NWD1/2-like winged helix-turn-helix" evidence="7">
    <location>
        <begin position="613"/>
        <end position="724"/>
    </location>
</feature>
<gene>
    <name evidence="8" type="ORF">KUF71_005981</name>
</gene>
<dbReference type="InterPro" id="IPR025139">
    <property type="entry name" value="DUF4062"/>
</dbReference>
<dbReference type="InterPro" id="IPR057588">
    <property type="entry name" value="NWD1/2-like_WH"/>
</dbReference>
<dbReference type="SMART" id="SM00320">
    <property type="entry name" value="WD40"/>
    <property type="match status" value="5"/>
</dbReference>
<organism evidence="8 9">
    <name type="scientific">Frankliniella fusca</name>
    <dbReference type="NCBI Taxonomy" id="407009"/>
    <lineage>
        <taxon>Eukaryota</taxon>
        <taxon>Metazoa</taxon>
        <taxon>Ecdysozoa</taxon>
        <taxon>Arthropoda</taxon>
        <taxon>Hexapoda</taxon>
        <taxon>Insecta</taxon>
        <taxon>Pterygota</taxon>
        <taxon>Neoptera</taxon>
        <taxon>Paraneoptera</taxon>
        <taxon>Thysanoptera</taxon>
        <taxon>Terebrantia</taxon>
        <taxon>Thripoidea</taxon>
        <taxon>Thripidae</taxon>
        <taxon>Frankliniella</taxon>
    </lineage>
</organism>
<dbReference type="Pfam" id="PF25469">
    <property type="entry name" value="WHD_NWD1"/>
    <property type="match status" value="1"/>
</dbReference>
<evidence type="ECO:0000259" key="5">
    <source>
        <dbReference type="Pfam" id="PF13271"/>
    </source>
</evidence>
<evidence type="ECO:0000256" key="1">
    <source>
        <dbReference type="ARBA" id="ARBA00022574"/>
    </source>
</evidence>
<dbReference type="InterPro" id="IPR011047">
    <property type="entry name" value="Quinoprotein_ADH-like_sf"/>
</dbReference>
<dbReference type="SUPFAM" id="SSF50998">
    <property type="entry name" value="Quinoprotein alcohol dehydrogenase-like"/>
    <property type="match status" value="2"/>
</dbReference>
<feature type="compositionally biased region" description="Acidic residues" evidence="3">
    <location>
        <begin position="1187"/>
        <end position="1202"/>
    </location>
</feature>
<feature type="region of interest" description="Disordered" evidence="3">
    <location>
        <begin position="1753"/>
        <end position="1808"/>
    </location>
</feature>
<evidence type="ECO:0000256" key="2">
    <source>
        <dbReference type="ARBA" id="ARBA00022737"/>
    </source>
</evidence>
<keyword evidence="9" id="KW-1185">Reference proteome</keyword>
<dbReference type="InterPro" id="IPR001680">
    <property type="entry name" value="WD40_rpt"/>
</dbReference>
<keyword evidence="1" id="KW-0853">WD repeat</keyword>
<feature type="domain" description="DUF4062" evidence="5">
    <location>
        <begin position="42"/>
        <end position="129"/>
    </location>
</feature>
<dbReference type="PANTHER" id="PTHR19871">
    <property type="entry name" value="BETA TRANSDUCIN-RELATED PROTEIN"/>
    <property type="match status" value="1"/>
</dbReference>
<evidence type="ECO:0000259" key="4">
    <source>
        <dbReference type="Pfam" id="PF13191"/>
    </source>
</evidence>
<reference evidence="8" key="1">
    <citation type="submission" date="2021-07" db="EMBL/GenBank/DDBJ databases">
        <authorList>
            <person name="Catto M.A."/>
            <person name="Jacobson A."/>
            <person name="Kennedy G."/>
            <person name="Labadie P."/>
            <person name="Hunt B.G."/>
            <person name="Srinivasan R."/>
        </authorList>
    </citation>
    <scope>NUCLEOTIDE SEQUENCE</scope>
    <source>
        <strain evidence="8">PL_HMW_Pooled</strain>
        <tissue evidence="8">Head</tissue>
    </source>
</reference>
<proteinExistence type="predicted"/>
<feature type="region of interest" description="Disordered" evidence="3">
    <location>
        <begin position="1179"/>
        <end position="1255"/>
    </location>
</feature>
<comment type="caution">
    <text evidence="8">The sequence shown here is derived from an EMBL/GenBank/DDBJ whole genome shotgun (WGS) entry which is preliminary data.</text>
</comment>
<dbReference type="Gene3D" id="2.130.10.10">
    <property type="entry name" value="YVTN repeat-like/Quinoprotein amine dehydrogenase"/>
    <property type="match status" value="2"/>
</dbReference>
<evidence type="ECO:0000313" key="9">
    <source>
        <dbReference type="Proteomes" id="UP001219518"/>
    </source>
</evidence>
<reference evidence="8" key="2">
    <citation type="journal article" date="2023" name="BMC Genomics">
        <title>Pest status, molecular evolution, and epigenetic factors derived from the genome assembly of Frankliniella fusca, a thysanopteran phytovirus vector.</title>
        <authorList>
            <person name="Catto M.A."/>
            <person name="Labadie P.E."/>
            <person name="Jacobson A.L."/>
            <person name="Kennedy G.G."/>
            <person name="Srinivasan R."/>
            <person name="Hunt B.G."/>
        </authorList>
    </citation>
    <scope>NUCLEOTIDE SEQUENCE</scope>
    <source>
        <strain evidence="8">PL_HMW_Pooled</strain>
    </source>
</reference>
<feature type="compositionally biased region" description="Acidic residues" evidence="3">
    <location>
        <begin position="1759"/>
        <end position="1780"/>
    </location>
</feature>
<dbReference type="InterPro" id="IPR041664">
    <property type="entry name" value="AAA_16"/>
</dbReference>
<dbReference type="InterPro" id="IPR015943">
    <property type="entry name" value="WD40/YVTN_repeat-like_dom_sf"/>
</dbReference>
<dbReference type="Proteomes" id="UP001219518">
    <property type="component" value="Unassembled WGS sequence"/>
</dbReference>
<name>A0AAE1H733_9NEOP</name>
<sequence>MKGAHWIWALFEEDAIMDDRTVDLIFAGSLQSLPPVSSKIVRIFTSSTFTDTTMERNTLMAQCYPKLKDFCREKHGLEFQVVDMRWGVRDEATDDHMTTELCMREIANCQRLSMGPNFVVFLGQKYGYRPIPTYIVSSELQMLRDELASTGTDVVLLDTWYRKDSNAVPPVSRIPKLQQHDQAVWWDTLGKMQKLLRKASATLFAAGKMDRDAMHNYFMSVTEREVINGILNVKNTKNHCLAYVRYINNINLQNLKKASLFLDVLNRSLDTEASKLMANLRDERLTAKIEPSNYQRYTVEWIGREGLDTETHEEYLQHFITHFYRNITKLVDRAMRKEDSSAQGQIVTEILQHLHACNNAVKVFYGREQELDRIQRYVSGESEKPLVLYGEGGCGKTSLLAMSAGKSSTEWFPGARPVCVIRFLGTTPDSSALTPTLISICQQISYNFMLPYEDIPDDLVPLTAHFKHLLTCASREQPLIVFLDSVDQLTGAQDANKVSWLPTRLPPHCKLIVSCAAEADNPEVSREYHLLRRMLDVEEQFIEVTALGEDLAMQVIKMWMRTACRDLTNYQWRLVSNAISSCSLPIFVKLVFAEICRWRSYTKPQDTHLAATVMDSIMMLFERIEKQHGRILVFHALAYITAAKSGLSESELEDLISLDDRVLDDVYQYHMPPVRRIPPLLWTRIRNDLPNYLSEREADGVSVMNWYHRQFRDTAKERYFKNMNMAMYFHSSIADYYLGIWGGGNPKPFKYTEIQRHRFNLTDKEGSADRKVPVQPLVFYTKDGKFGEMPYHMVRARRFKDLYEHVLFNYEWLHAKLSSCPLQAVLSDFEDACNNIDDRDATRELHLVADALRLGGAILSVYPNMLAPQLVGRLLPEIGVNPNVKMLLQDCDKKGPAHCALLPLYHCLHTPGGPLKYSLEGHQFAVFAFCLTGDLRYIVSISNRFITWDLSTSDMTRDVNPGLEGIMQMLVLSPDNRYAAAFTNNNQSVLLNMLTSEFFLLENALRDEEPVVGVYLLNTHVFVYGAGSWCRFDMRGGLQEKGTTPEDPKVRPLLLLDMTSLEEYRQIYWSGSLDDPAMRLRTKTVAKELEPLDFHSAMVFTADKKTLYCCTEQGVAAVSKYVLNEEAGRWDFERRLPVARMDDREMLLQLKLAPKHAALLGTTSNGFIVWDLSRDMQAEQDPMADPLAEEEEEDDEEEDQLEQQERDAEAGADDEQGEEPEAEAQGKAQEQEQADDAEGQAPSKPRRRRRGLARDSATALWLPHGTRNISTRMLSSNSIMISASRDYAVAGVRKNLYVWSLKDARLLKILDAHFGRIIQLEPLTVGSWNSVVTSSIDRTVKVWNINNIFEQVHVIDRHELQIDSICVCQAAGVAVTVTRGCVGVWDLRVGRLLTRLADSPLGAIVTHAAITQDGRYIVSAESGNILIWNRLTEQVLFKEEQQGVRQLDLLEDGTRFLAVSRPSPANAAPNAEPSRATATATARALPSGARVFSFDWSVRVAPGASWRPAVITSDGQHLCVIASDKGAREAVVVYSAKSGQLIHRLPLKPVGVKDVLQLVPMPNKGHLLAVIDPDKGSVLDIRTKRLVRAVPKWGGSCTRDGRFGLCAPARGGLELLELKKGATVRTFIPKVAEGVFTIICLFNKTDEYVLYYHSGRKTLRVFRTADAKMIANYRVAAELSAIDSTDDGLCIVLGTVDGCVSVMSIADPDKPEMATFLAEMPSRDEQWKKKMRKQHARTRFRAVASIARLCAGFQGSAPDEGEEEEGEVPEGEGDGAEDADQDKASIKSSDEPAHAHATGLTRMITVEE</sequence>
<dbReference type="SUPFAM" id="SSF52540">
    <property type="entry name" value="P-loop containing nucleoside triphosphate hydrolases"/>
    <property type="match status" value="1"/>
</dbReference>
<dbReference type="PANTHER" id="PTHR19871:SF14">
    <property type="entry name" value="DUF4062 DOMAIN-CONTAINING PROTEIN"/>
    <property type="match status" value="1"/>
</dbReference>
<dbReference type="Pfam" id="PF23586">
    <property type="entry name" value="Beta-prop_NWD2_C"/>
    <property type="match status" value="1"/>
</dbReference>
<dbReference type="Pfam" id="PF13191">
    <property type="entry name" value="AAA_16"/>
    <property type="match status" value="1"/>
</dbReference>
<dbReference type="EMBL" id="JAHWGI010000466">
    <property type="protein sequence ID" value="KAK3915838.1"/>
    <property type="molecule type" value="Genomic_DNA"/>
</dbReference>
<dbReference type="FunFam" id="1.25.40.370:FF:000003">
    <property type="entry name" value="Leucine-rich repeat and WD repeat-containing protein"/>
    <property type="match status" value="1"/>
</dbReference>
<feature type="domain" description="NWD2 C-terminal beta-propeller" evidence="6">
    <location>
        <begin position="1352"/>
        <end position="1705"/>
    </location>
</feature>
<dbReference type="InterPro" id="IPR027417">
    <property type="entry name" value="P-loop_NTPase"/>
</dbReference>
<feature type="domain" description="Orc1-like AAA ATPase" evidence="4">
    <location>
        <begin position="364"/>
        <end position="493"/>
    </location>
</feature>
<feature type="compositionally biased region" description="Basic and acidic residues" evidence="3">
    <location>
        <begin position="1781"/>
        <end position="1794"/>
    </location>
</feature>
<dbReference type="InterPro" id="IPR052752">
    <property type="entry name" value="NACHT-WD_repeat"/>
</dbReference>
<evidence type="ECO:0000313" key="8">
    <source>
        <dbReference type="EMBL" id="KAK3915838.1"/>
    </source>
</evidence>